<dbReference type="InterPro" id="IPR036111">
    <property type="entry name" value="Mal/L-sulfo/L-lacto_DH-like_sf"/>
</dbReference>
<keyword evidence="2" id="KW-1185">Reference proteome</keyword>
<name>A0ABY6ZIF4_9BACL</name>
<evidence type="ECO:0000313" key="2">
    <source>
        <dbReference type="Proteomes" id="UP001164761"/>
    </source>
</evidence>
<dbReference type="InterPro" id="IPR043143">
    <property type="entry name" value="Mal/L-sulf/L-lact_DH-like_NADP"/>
</dbReference>
<organism evidence="1 2">
    <name type="scientific">Alicyclobacillus fastidiosus</name>
    <dbReference type="NCBI Taxonomy" id="392011"/>
    <lineage>
        <taxon>Bacteria</taxon>
        <taxon>Bacillati</taxon>
        <taxon>Bacillota</taxon>
        <taxon>Bacilli</taxon>
        <taxon>Bacillales</taxon>
        <taxon>Alicyclobacillaceae</taxon>
        <taxon>Alicyclobacillus</taxon>
    </lineage>
</organism>
<dbReference type="Proteomes" id="UP001164761">
    <property type="component" value="Chromosome"/>
</dbReference>
<dbReference type="SUPFAM" id="SSF89733">
    <property type="entry name" value="L-sulfolactate dehydrogenase-like"/>
    <property type="match status" value="1"/>
</dbReference>
<accession>A0ABY6ZIF4</accession>
<gene>
    <name evidence="1" type="ORF">NZD89_03410</name>
</gene>
<reference evidence="1" key="1">
    <citation type="submission" date="2022-08" db="EMBL/GenBank/DDBJ databases">
        <title>Alicyclobacillus fastidiosus DSM 17978, complete genome.</title>
        <authorList>
            <person name="Wang Q."/>
            <person name="Cai R."/>
            <person name="Wang Z."/>
        </authorList>
    </citation>
    <scope>NUCLEOTIDE SEQUENCE</scope>
    <source>
        <strain evidence="1">DSM 17978</strain>
    </source>
</reference>
<proteinExistence type="predicted"/>
<dbReference type="RefSeq" id="WP_268006421.1">
    <property type="nucleotide sequence ID" value="NZ_CP104067.1"/>
</dbReference>
<protein>
    <submittedName>
        <fullName evidence="1">Uncharacterized protein</fullName>
    </submittedName>
</protein>
<dbReference type="Gene3D" id="3.30.1370.60">
    <property type="entry name" value="Hypothetical oxidoreductase yiak, domain 2"/>
    <property type="match status" value="1"/>
</dbReference>
<sequence length="72" mass="8160">MHIGYTGATFDPVDEVKVRGFNAEFFLQTVDQMIEEIHQVPPAAGGDRVLVPGEPEQQREERYLEDGLLHVH</sequence>
<dbReference type="EMBL" id="CP104067">
    <property type="protein sequence ID" value="WAH42550.1"/>
    <property type="molecule type" value="Genomic_DNA"/>
</dbReference>
<evidence type="ECO:0000313" key="1">
    <source>
        <dbReference type="EMBL" id="WAH42550.1"/>
    </source>
</evidence>